<feature type="transmembrane region" description="Helical" evidence="1">
    <location>
        <begin position="119"/>
        <end position="139"/>
    </location>
</feature>
<reference evidence="2 3" key="1">
    <citation type="submission" date="2022-03" db="EMBL/GenBank/DDBJ databases">
        <title>Pseudonocardia alaer sp. nov., a novel actinomycete isolated from reed forest soil.</title>
        <authorList>
            <person name="Wang L."/>
        </authorList>
    </citation>
    <scope>NUCLEOTIDE SEQUENCE [LARGE SCALE GENOMIC DNA]</scope>
    <source>
        <strain evidence="2 3">Y-16303</strain>
    </source>
</reference>
<feature type="transmembrane region" description="Helical" evidence="1">
    <location>
        <begin position="20"/>
        <end position="49"/>
    </location>
</feature>
<feature type="transmembrane region" description="Helical" evidence="1">
    <location>
        <begin position="69"/>
        <end position="89"/>
    </location>
</feature>
<keyword evidence="3" id="KW-1185">Reference proteome</keyword>
<feature type="transmembrane region" description="Helical" evidence="1">
    <location>
        <begin position="95"/>
        <end position="112"/>
    </location>
</feature>
<keyword evidence="1" id="KW-0472">Membrane</keyword>
<gene>
    <name evidence="2" type="ORF">MMF94_27115</name>
</gene>
<evidence type="ECO:0000313" key="3">
    <source>
        <dbReference type="Proteomes" id="UP001299970"/>
    </source>
</evidence>
<organism evidence="2 3">
    <name type="scientific">Pseudonocardia alaniniphila</name>
    <dbReference type="NCBI Taxonomy" id="75291"/>
    <lineage>
        <taxon>Bacteria</taxon>
        <taxon>Bacillati</taxon>
        <taxon>Actinomycetota</taxon>
        <taxon>Actinomycetes</taxon>
        <taxon>Pseudonocardiales</taxon>
        <taxon>Pseudonocardiaceae</taxon>
        <taxon>Pseudonocardia</taxon>
    </lineage>
</organism>
<evidence type="ECO:0000313" key="2">
    <source>
        <dbReference type="EMBL" id="MCH6169384.1"/>
    </source>
</evidence>
<dbReference type="Proteomes" id="UP001299970">
    <property type="component" value="Unassembled WGS sequence"/>
</dbReference>
<dbReference type="RefSeq" id="WP_241040028.1">
    <property type="nucleotide sequence ID" value="NZ_BAAAJF010000045.1"/>
</dbReference>
<sequence length="179" mass="18123">MRGSAEPYVPYVEPIAGGAWWTIGAAALDAGVGTVVLAGGLGVTAGLIVALKKRYGTGVPLPPRGRGRFLRLLGITVALVAVAGTVLGYFGLGELTVPIACAMVGVALILLSSQLDERVFLAAGGGLMVLGAVGALLALDSAGNMYPQGLVGLVAGGILWLAGAYRTGLLDEARQRVRR</sequence>
<feature type="transmembrane region" description="Helical" evidence="1">
    <location>
        <begin position="145"/>
        <end position="169"/>
    </location>
</feature>
<proteinExistence type="predicted"/>
<protein>
    <submittedName>
        <fullName evidence="2">Uncharacterized protein</fullName>
    </submittedName>
</protein>
<name>A0ABS9TLH0_9PSEU</name>
<keyword evidence="1" id="KW-1133">Transmembrane helix</keyword>
<evidence type="ECO:0000256" key="1">
    <source>
        <dbReference type="SAM" id="Phobius"/>
    </source>
</evidence>
<dbReference type="EMBL" id="JAKXMK010000025">
    <property type="protein sequence ID" value="MCH6169384.1"/>
    <property type="molecule type" value="Genomic_DNA"/>
</dbReference>
<keyword evidence="1" id="KW-0812">Transmembrane</keyword>
<comment type="caution">
    <text evidence="2">The sequence shown here is derived from an EMBL/GenBank/DDBJ whole genome shotgun (WGS) entry which is preliminary data.</text>
</comment>
<accession>A0ABS9TLH0</accession>